<reference evidence="2 3" key="1">
    <citation type="submission" date="2018-07" db="EMBL/GenBank/DDBJ databases">
        <title>Genomic Encyclopedia of Type Strains, Phase III (KMG-III): the genomes of soil and plant-associated and newly described type strains.</title>
        <authorList>
            <person name="Whitman W."/>
        </authorList>
    </citation>
    <scope>NUCLEOTIDE SEQUENCE [LARGE SCALE GENOMIC DNA]</scope>
    <source>
        <strain evidence="2 3">CECT 7287</strain>
    </source>
</reference>
<accession>A0A3D9JQI7</accession>
<evidence type="ECO:0000256" key="1">
    <source>
        <dbReference type="SAM" id="SignalP"/>
    </source>
</evidence>
<dbReference type="SUPFAM" id="SSF55486">
    <property type="entry name" value="Metalloproteases ('zincins'), catalytic domain"/>
    <property type="match status" value="1"/>
</dbReference>
<name>A0A3D9JQI7_9BACL</name>
<evidence type="ECO:0008006" key="4">
    <source>
        <dbReference type="Google" id="ProtNLM"/>
    </source>
</evidence>
<proteinExistence type="predicted"/>
<gene>
    <name evidence="2" type="ORF">DFP98_11457</name>
</gene>
<protein>
    <recommendedName>
        <fullName evidence="4">Matrixin</fullName>
    </recommendedName>
</protein>
<dbReference type="EMBL" id="QRDZ01000014">
    <property type="protein sequence ID" value="RED75696.1"/>
    <property type="molecule type" value="Genomic_DNA"/>
</dbReference>
<feature type="signal peptide" evidence="1">
    <location>
        <begin position="1"/>
        <end position="26"/>
    </location>
</feature>
<dbReference type="AlphaFoldDB" id="A0A3D9JQI7"/>
<keyword evidence="3" id="KW-1185">Reference proteome</keyword>
<organism evidence="2 3">
    <name type="scientific">Cohnella phaseoli</name>
    <dbReference type="NCBI Taxonomy" id="456490"/>
    <lineage>
        <taxon>Bacteria</taxon>
        <taxon>Bacillati</taxon>
        <taxon>Bacillota</taxon>
        <taxon>Bacilli</taxon>
        <taxon>Bacillales</taxon>
        <taxon>Paenibacillaceae</taxon>
        <taxon>Cohnella</taxon>
    </lineage>
</organism>
<sequence length="228" mass="25326">MMKKKISILLTMFTLFAFLTSTNALAHEMYFTQSGSTITTLPLRWTPKNTTTGRLKVLINKQSLTGSWATYFEDARTAWHSSSVPGEFTTTTTTPVPNTYMVTTTQQYWDAMYPDGPFSETLGVTELYDTNGSAINSYATANASTKQIKGANIYLNPSPSSTTAFTYRFTMSHELGHVLALGHSHLPQYSPANTSTDPSIMSYDYFGLGLSYSPQTHEVNDVKNMYGY</sequence>
<dbReference type="GO" id="GO:0008237">
    <property type="term" value="F:metallopeptidase activity"/>
    <property type="evidence" value="ECO:0007669"/>
    <property type="project" value="InterPro"/>
</dbReference>
<dbReference type="OrthoDB" id="2467676at2"/>
<evidence type="ECO:0000313" key="2">
    <source>
        <dbReference type="EMBL" id="RED75696.1"/>
    </source>
</evidence>
<keyword evidence="1" id="KW-0732">Signal</keyword>
<dbReference type="Gene3D" id="3.40.390.10">
    <property type="entry name" value="Collagenase (Catalytic Domain)"/>
    <property type="match status" value="1"/>
</dbReference>
<dbReference type="RefSeq" id="WP_147310227.1">
    <property type="nucleotide sequence ID" value="NZ_QRDZ01000014.1"/>
</dbReference>
<dbReference type="Proteomes" id="UP000256977">
    <property type="component" value="Unassembled WGS sequence"/>
</dbReference>
<comment type="caution">
    <text evidence="2">The sequence shown here is derived from an EMBL/GenBank/DDBJ whole genome shotgun (WGS) entry which is preliminary data.</text>
</comment>
<feature type="chain" id="PRO_5017820631" description="Matrixin" evidence="1">
    <location>
        <begin position="27"/>
        <end position="228"/>
    </location>
</feature>
<dbReference type="InterPro" id="IPR024079">
    <property type="entry name" value="MetalloPept_cat_dom_sf"/>
</dbReference>
<evidence type="ECO:0000313" key="3">
    <source>
        <dbReference type="Proteomes" id="UP000256977"/>
    </source>
</evidence>